<dbReference type="SUPFAM" id="SSF89550">
    <property type="entry name" value="PHP domain-like"/>
    <property type="match status" value="1"/>
</dbReference>
<dbReference type="PANTHER" id="PTHR21039:SF0">
    <property type="entry name" value="HISTIDINOL-PHOSPHATASE"/>
    <property type="match status" value="1"/>
</dbReference>
<evidence type="ECO:0000256" key="1">
    <source>
        <dbReference type="ARBA" id="ARBA00004970"/>
    </source>
</evidence>
<reference evidence="10" key="1">
    <citation type="journal article" date="2021" name="PeerJ">
        <title>Extensive microbial diversity within the chicken gut microbiome revealed by metagenomics and culture.</title>
        <authorList>
            <person name="Gilroy R."/>
            <person name="Ravi A."/>
            <person name="Getino M."/>
            <person name="Pursley I."/>
            <person name="Horton D.L."/>
            <person name="Alikhan N.F."/>
            <person name="Baker D."/>
            <person name="Gharbi K."/>
            <person name="Hall N."/>
            <person name="Watson M."/>
            <person name="Adriaenssens E.M."/>
            <person name="Foster-Nyarko E."/>
            <person name="Jarju S."/>
            <person name="Secka A."/>
            <person name="Antonio M."/>
            <person name="Oren A."/>
            <person name="Chaudhuri R.R."/>
            <person name="La Ragione R."/>
            <person name="Hildebrand F."/>
            <person name="Pallen M.J."/>
        </authorList>
    </citation>
    <scope>NUCLEOTIDE SEQUENCE</scope>
    <source>
        <strain evidence="10">CHK187-5294</strain>
    </source>
</reference>
<evidence type="ECO:0000256" key="7">
    <source>
        <dbReference type="ARBA" id="ARBA00049158"/>
    </source>
</evidence>
<dbReference type="Proteomes" id="UP000824132">
    <property type="component" value="Unassembled WGS sequence"/>
</dbReference>
<evidence type="ECO:0000256" key="6">
    <source>
        <dbReference type="ARBA" id="ARBA00023102"/>
    </source>
</evidence>
<protein>
    <recommendedName>
        <fullName evidence="3 8">Histidinol-phosphatase</fullName>
        <shortName evidence="8">HolPase</shortName>
        <ecNumber evidence="3 8">3.1.3.15</ecNumber>
    </recommendedName>
</protein>
<dbReference type="Pfam" id="PF02811">
    <property type="entry name" value="PHP"/>
    <property type="match status" value="1"/>
</dbReference>
<dbReference type="AlphaFoldDB" id="A0A9D2A6R9"/>
<reference evidence="10" key="2">
    <citation type="submission" date="2021-04" db="EMBL/GenBank/DDBJ databases">
        <authorList>
            <person name="Gilroy R."/>
        </authorList>
    </citation>
    <scope>NUCLEOTIDE SEQUENCE</scope>
    <source>
        <strain evidence="10">CHK187-5294</strain>
    </source>
</reference>
<gene>
    <name evidence="10" type="ORF">H9727_01750</name>
</gene>
<keyword evidence="6 8" id="KW-0368">Histidine biosynthesis</keyword>
<accession>A0A9D2A6R9</accession>
<dbReference type="PANTHER" id="PTHR21039">
    <property type="entry name" value="HISTIDINOL PHOSPHATASE-RELATED"/>
    <property type="match status" value="1"/>
</dbReference>
<organism evidence="10 11">
    <name type="scientific">Candidatus Borkfalkia avistercoris</name>
    <dbReference type="NCBI Taxonomy" id="2838504"/>
    <lineage>
        <taxon>Bacteria</taxon>
        <taxon>Bacillati</taxon>
        <taxon>Bacillota</taxon>
        <taxon>Clostridia</taxon>
        <taxon>Christensenellales</taxon>
        <taxon>Christensenellaceae</taxon>
        <taxon>Candidatus Borkfalkia</taxon>
    </lineage>
</organism>
<dbReference type="InterPro" id="IPR016195">
    <property type="entry name" value="Pol/histidinol_Pase-like"/>
</dbReference>
<dbReference type="InterPro" id="IPR010140">
    <property type="entry name" value="Histidinol_P_phosphatase_HisJ"/>
</dbReference>
<evidence type="ECO:0000256" key="8">
    <source>
        <dbReference type="RuleBase" id="RU366003"/>
    </source>
</evidence>
<dbReference type="GO" id="GO:0005737">
    <property type="term" value="C:cytoplasm"/>
    <property type="evidence" value="ECO:0007669"/>
    <property type="project" value="TreeGrafter"/>
</dbReference>
<dbReference type="GO" id="GO:0000105">
    <property type="term" value="P:L-histidine biosynthetic process"/>
    <property type="evidence" value="ECO:0007669"/>
    <property type="project" value="UniProtKB-UniRule"/>
</dbReference>
<dbReference type="NCBIfam" id="TIGR01856">
    <property type="entry name" value="hisJ_fam"/>
    <property type="match status" value="1"/>
</dbReference>
<sequence>MIQSDLHTHTFFSADGRQDLRVMIERAISLGLRYYGTSEHFDYDYISKKVKIRGEDVRQIDAAAYFDCARAMQNEYSGRISYLIGCEFGYDDSAPIQDMYCKISETYSPDFIVNSVHTCLGKDCYFPEFFAGKSKEYAYSAYLYRVLESLDAPYPYDVVAHIGYCARNAAYADPKLRYADFADIIDAILKKIIEKNKILEVNSSAKTAGSPFIPDTDILQRYFDLGGRKVIFSSDAHDETRIGDKRDIVSDALKKIGFTHVTLPVRGKYIEEEL</sequence>
<keyword evidence="5 8" id="KW-0378">Hydrolase</keyword>
<comment type="pathway">
    <text evidence="1 8">Amino-acid biosynthesis; L-histidine biosynthesis; L-histidine from 5-phospho-alpha-D-ribose 1-diphosphate: step 8/9.</text>
</comment>
<evidence type="ECO:0000256" key="2">
    <source>
        <dbReference type="ARBA" id="ARBA00009152"/>
    </source>
</evidence>
<evidence type="ECO:0000259" key="9">
    <source>
        <dbReference type="Pfam" id="PF02811"/>
    </source>
</evidence>
<dbReference type="InterPro" id="IPR004013">
    <property type="entry name" value="PHP_dom"/>
</dbReference>
<name>A0A9D2A6R9_9FIRM</name>
<dbReference type="Gene3D" id="3.20.20.140">
    <property type="entry name" value="Metal-dependent hydrolases"/>
    <property type="match status" value="1"/>
</dbReference>
<feature type="domain" description="PHP" evidence="9">
    <location>
        <begin position="5"/>
        <end position="204"/>
    </location>
</feature>
<evidence type="ECO:0000313" key="11">
    <source>
        <dbReference type="Proteomes" id="UP000824132"/>
    </source>
</evidence>
<keyword evidence="4 8" id="KW-0028">Amino-acid biosynthesis</keyword>
<proteinExistence type="inferred from homology"/>
<comment type="catalytic activity">
    <reaction evidence="7 8">
        <text>L-histidinol phosphate + H2O = L-histidinol + phosphate</text>
        <dbReference type="Rhea" id="RHEA:14465"/>
        <dbReference type="ChEBI" id="CHEBI:15377"/>
        <dbReference type="ChEBI" id="CHEBI:43474"/>
        <dbReference type="ChEBI" id="CHEBI:57699"/>
        <dbReference type="ChEBI" id="CHEBI:57980"/>
        <dbReference type="EC" id="3.1.3.15"/>
    </reaction>
</comment>
<comment type="similarity">
    <text evidence="2 8">Belongs to the PHP hydrolase family. HisK subfamily.</text>
</comment>
<evidence type="ECO:0000256" key="3">
    <source>
        <dbReference type="ARBA" id="ARBA00013085"/>
    </source>
</evidence>
<dbReference type="EC" id="3.1.3.15" evidence="3 8"/>
<evidence type="ECO:0000313" key="10">
    <source>
        <dbReference type="EMBL" id="HIZ02988.1"/>
    </source>
</evidence>
<dbReference type="EMBL" id="DXCL01000009">
    <property type="protein sequence ID" value="HIZ02988.1"/>
    <property type="molecule type" value="Genomic_DNA"/>
</dbReference>
<evidence type="ECO:0000256" key="4">
    <source>
        <dbReference type="ARBA" id="ARBA00022605"/>
    </source>
</evidence>
<evidence type="ECO:0000256" key="5">
    <source>
        <dbReference type="ARBA" id="ARBA00022801"/>
    </source>
</evidence>
<comment type="caution">
    <text evidence="10">The sequence shown here is derived from an EMBL/GenBank/DDBJ whole genome shotgun (WGS) entry which is preliminary data.</text>
</comment>
<dbReference type="GO" id="GO:0004401">
    <property type="term" value="F:histidinol-phosphatase activity"/>
    <property type="evidence" value="ECO:0007669"/>
    <property type="project" value="UniProtKB-UniRule"/>
</dbReference>